<dbReference type="AlphaFoldDB" id="A0AAD2CRV3"/>
<feature type="compositionally biased region" description="Acidic residues" evidence="1">
    <location>
        <begin position="16"/>
        <end position="46"/>
    </location>
</feature>
<gene>
    <name evidence="3" type="ORF">CYCCA115_LOCUS8857</name>
</gene>
<feature type="compositionally biased region" description="Low complexity" evidence="1">
    <location>
        <begin position="353"/>
        <end position="390"/>
    </location>
</feature>
<feature type="compositionally biased region" description="Pro residues" evidence="1">
    <location>
        <begin position="475"/>
        <end position="485"/>
    </location>
</feature>
<feature type="region of interest" description="Disordered" evidence="1">
    <location>
        <begin position="1"/>
        <end position="163"/>
    </location>
</feature>
<feature type="compositionally biased region" description="Low complexity" evidence="1">
    <location>
        <begin position="81"/>
        <end position="102"/>
    </location>
</feature>
<feature type="compositionally biased region" description="Polar residues" evidence="1">
    <location>
        <begin position="490"/>
        <end position="513"/>
    </location>
</feature>
<feature type="compositionally biased region" description="Polar residues" evidence="1">
    <location>
        <begin position="111"/>
        <end position="132"/>
    </location>
</feature>
<feature type="compositionally biased region" description="Low complexity" evidence="1">
    <location>
        <begin position="436"/>
        <end position="455"/>
    </location>
</feature>
<dbReference type="CDD" id="cd21039">
    <property type="entry name" value="NURR"/>
    <property type="match status" value="2"/>
</dbReference>
<evidence type="ECO:0000313" key="4">
    <source>
        <dbReference type="Proteomes" id="UP001295423"/>
    </source>
</evidence>
<proteinExistence type="predicted"/>
<feature type="compositionally biased region" description="Low complexity" evidence="1">
    <location>
        <begin position="593"/>
        <end position="611"/>
    </location>
</feature>
<name>A0AAD2CRV3_9STRA</name>
<reference evidence="3" key="1">
    <citation type="submission" date="2023-08" db="EMBL/GenBank/DDBJ databases">
        <authorList>
            <person name="Audoor S."/>
            <person name="Bilcke G."/>
        </authorList>
    </citation>
    <scope>NUCLEOTIDE SEQUENCE</scope>
</reference>
<feature type="region of interest" description="Disordered" evidence="1">
    <location>
        <begin position="314"/>
        <end position="513"/>
    </location>
</feature>
<dbReference type="Proteomes" id="UP001295423">
    <property type="component" value="Unassembled WGS sequence"/>
</dbReference>
<feature type="compositionally biased region" description="Polar residues" evidence="1">
    <location>
        <begin position="415"/>
        <end position="435"/>
    </location>
</feature>
<feature type="compositionally biased region" description="Basic and acidic residues" evidence="1">
    <location>
        <begin position="320"/>
        <end position="329"/>
    </location>
</feature>
<feature type="domain" description="Heterogeneous nuclear ribonucleoprotein Q acidic" evidence="2">
    <location>
        <begin position="241"/>
        <end position="308"/>
    </location>
</feature>
<feature type="compositionally biased region" description="Pro residues" evidence="1">
    <location>
        <begin position="396"/>
        <end position="407"/>
    </location>
</feature>
<feature type="compositionally biased region" description="Low complexity" evidence="1">
    <location>
        <begin position="140"/>
        <end position="152"/>
    </location>
</feature>
<evidence type="ECO:0000313" key="3">
    <source>
        <dbReference type="EMBL" id="CAJ1944377.1"/>
    </source>
</evidence>
<evidence type="ECO:0000259" key="2">
    <source>
        <dbReference type="Pfam" id="PF18360"/>
    </source>
</evidence>
<sequence>MSTEDPDPSAATEETPNADENADGSDDDEDLFGEGSDDEEAAEEANGDAKEDAQEEAAEESKEGAPAPAPESNSTFIIDKAPAPVEAPAAASPAPANNPSPAKKMDAPIPRTSSASGGNITSPIPRSTTIPRNTIPKSPPKAASPSPAKSSSGPEAYNLPSGVNMPESVNNKLLQGRLLDTLRSLPTNLINDALTEYDDAVKVKQGSIRNHGAYLYGVIKRYVSVQERTAAGQEAGMGTSLTPAVNLRIAQLIREQFCTEEEMGNKVKMKLRMLTEKDALLAIDELASVERRQIRNFGSYFMGILNRYMRGEANPHANKNKQEKNKRPDQNNYRGKIQDHNDGYRNQRNNFDQARPAPNMRPPQQQQPPYMGNQPYGQQQQSYQQSPPMVGMGGGPPLPPPPPPRPGMNPSYPGQQPNMAYGQQHQQRGPPTSQYGPQSVSGPASSSYGPASQYGNVSLQSHMPGGAPMGGMGGLPPPPPPPPGRIPNQMYGNNNLAPPMQAPSNQSYTNPSQQLQNQYLPPMQQGGGYMQQQAPPMNNYQQPLNQQQHQTPAGIMDILGIADKAASAVQALQQHGVPPQMHQQLQQPLNMYSSAPGQQQPFKQPGGFQAPYGAPGMQQFQKQNPYGPPPNKKSRRTTATMQELPMNVQYVIQNLQMTGQIDGPLDEGILGMVKDLPESLAMTAFQKFGSIDKQTMRNKTAYLAGVLRRELEKINRR</sequence>
<comment type="caution">
    <text evidence="3">The sequence shown here is derived from an EMBL/GenBank/DDBJ whole genome shotgun (WGS) entry which is preliminary data.</text>
</comment>
<feature type="region of interest" description="Disordered" evidence="1">
    <location>
        <begin position="593"/>
        <end position="637"/>
    </location>
</feature>
<dbReference type="Pfam" id="PF18360">
    <property type="entry name" value="hnRNP_Q_AcD"/>
    <property type="match status" value="1"/>
</dbReference>
<protein>
    <recommendedName>
        <fullName evidence="2">Heterogeneous nuclear ribonucleoprotein Q acidic domain-containing protein</fullName>
    </recommendedName>
</protein>
<accession>A0AAD2CRV3</accession>
<organism evidence="3 4">
    <name type="scientific">Cylindrotheca closterium</name>
    <dbReference type="NCBI Taxonomy" id="2856"/>
    <lineage>
        <taxon>Eukaryota</taxon>
        <taxon>Sar</taxon>
        <taxon>Stramenopiles</taxon>
        <taxon>Ochrophyta</taxon>
        <taxon>Bacillariophyta</taxon>
        <taxon>Bacillariophyceae</taxon>
        <taxon>Bacillariophycidae</taxon>
        <taxon>Bacillariales</taxon>
        <taxon>Bacillariaceae</taxon>
        <taxon>Cylindrotheca</taxon>
    </lineage>
</organism>
<evidence type="ECO:0000256" key="1">
    <source>
        <dbReference type="SAM" id="MobiDB-lite"/>
    </source>
</evidence>
<dbReference type="EMBL" id="CAKOGP040001224">
    <property type="protein sequence ID" value="CAJ1944377.1"/>
    <property type="molecule type" value="Genomic_DNA"/>
</dbReference>
<feature type="compositionally biased region" description="Basic and acidic residues" evidence="1">
    <location>
        <begin position="336"/>
        <end position="345"/>
    </location>
</feature>
<dbReference type="InterPro" id="IPR041337">
    <property type="entry name" value="hnRNP_Q_AcD"/>
</dbReference>
<keyword evidence="4" id="KW-1185">Reference proteome</keyword>